<accession>A0AAN6P613</accession>
<comment type="cofactor">
    <cofactor evidence="1">
        <name>heme b</name>
        <dbReference type="ChEBI" id="CHEBI:60344"/>
    </cofactor>
</comment>
<evidence type="ECO:0000313" key="20">
    <source>
        <dbReference type="EMBL" id="KAK4032334.1"/>
    </source>
</evidence>
<dbReference type="GO" id="GO:0005829">
    <property type="term" value="C:cytosol"/>
    <property type="evidence" value="ECO:0007669"/>
    <property type="project" value="TreeGrafter"/>
</dbReference>
<dbReference type="AlphaFoldDB" id="A0AAN6P613"/>
<evidence type="ECO:0000256" key="18">
    <source>
        <dbReference type="SAM" id="Phobius"/>
    </source>
</evidence>
<feature type="region of interest" description="Disordered" evidence="17">
    <location>
        <begin position="105"/>
        <end position="172"/>
    </location>
</feature>
<evidence type="ECO:0000313" key="21">
    <source>
        <dbReference type="Proteomes" id="UP001303115"/>
    </source>
</evidence>
<dbReference type="CDD" id="cd00170">
    <property type="entry name" value="SEC14"/>
    <property type="match status" value="1"/>
</dbReference>
<dbReference type="Gene3D" id="3.40.525.10">
    <property type="entry name" value="CRAL-TRIO lipid binding domain"/>
    <property type="match status" value="1"/>
</dbReference>
<evidence type="ECO:0000256" key="1">
    <source>
        <dbReference type="ARBA" id="ARBA00001970"/>
    </source>
</evidence>
<feature type="transmembrane region" description="Helical" evidence="18">
    <location>
        <begin position="370"/>
        <end position="389"/>
    </location>
</feature>
<dbReference type="Pfam" id="PF03765">
    <property type="entry name" value="CRAL_TRIO_N"/>
    <property type="match status" value="1"/>
</dbReference>
<dbReference type="GO" id="GO:0005789">
    <property type="term" value="C:endoplasmic reticulum membrane"/>
    <property type="evidence" value="ECO:0007669"/>
    <property type="project" value="UniProtKB-SubCell"/>
</dbReference>
<name>A0AAN6P613_9PEZI</name>
<dbReference type="InterPro" id="IPR036273">
    <property type="entry name" value="CRAL/TRIO_N_dom_sf"/>
</dbReference>
<feature type="domain" description="CRAL-TRIO" evidence="19">
    <location>
        <begin position="240"/>
        <end position="434"/>
    </location>
</feature>
<dbReference type="InterPro" id="IPR001251">
    <property type="entry name" value="CRAL-TRIO_dom"/>
</dbReference>
<keyword evidence="21" id="KW-1185">Reference proteome</keyword>
<comment type="catalytic activity">
    <reaction evidence="14">
        <text>a 1,2-diacyl-sn-glycero-3-phospho-(1D-myo-inositol)(in) = a 1,2-diacyl-sn-glycero-3-phospho-(1D-myo-inositol)(out)</text>
        <dbReference type="Rhea" id="RHEA:38691"/>
        <dbReference type="ChEBI" id="CHEBI:57880"/>
    </reaction>
    <physiologicalReaction direction="left-to-right" evidence="14">
        <dbReference type="Rhea" id="RHEA:38692"/>
    </physiologicalReaction>
</comment>
<dbReference type="InterPro" id="IPR042938">
    <property type="entry name" value="Sfh5"/>
</dbReference>
<keyword evidence="9 16" id="KW-0256">Endoplasmic reticulum</keyword>
<dbReference type="SUPFAM" id="SSF46938">
    <property type="entry name" value="CRAL/TRIO N-terminal domain"/>
    <property type="match status" value="1"/>
</dbReference>
<dbReference type="GO" id="GO:0017157">
    <property type="term" value="P:regulation of exocytosis"/>
    <property type="evidence" value="ECO:0007669"/>
    <property type="project" value="TreeGrafter"/>
</dbReference>
<dbReference type="GO" id="GO:0008526">
    <property type="term" value="F:phosphatidylinositol transfer activity"/>
    <property type="evidence" value="ECO:0007669"/>
    <property type="project" value="UniProtKB-UniRule"/>
</dbReference>
<dbReference type="GO" id="GO:0005886">
    <property type="term" value="C:plasma membrane"/>
    <property type="evidence" value="ECO:0007669"/>
    <property type="project" value="TreeGrafter"/>
</dbReference>
<evidence type="ECO:0000256" key="16">
    <source>
        <dbReference type="RuleBase" id="RU367059"/>
    </source>
</evidence>
<dbReference type="GO" id="GO:0043001">
    <property type="term" value="P:Golgi to plasma membrane protein transport"/>
    <property type="evidence" value="ECO:0007669"/>
    <property type="project" value="TreeGrafter"/>
</dbReference>
<dbReference type="PANTHER" id="PTHR47669">
    <property type="entry name" value="PHOSPHATIDYLINOSITOL TRANSFER PROTEIN SFH5"/>
    <property type="match status" value="1"/>
</dbReference>
<keyword evidence="13 16" id="KW-0472">Membrane</keyword>
<dbReference type="PROSITE" id="PS50191">
    <property type="entry name" value="CRAL_TRIO"/>
    <property type="match status" value="1"/>
</dbReference>
<dbReference type="GO" id="GO:0046872">
    <property type="term" value="F:metal ion binding"/>
    <property type="evidence" value="ECO:0007669"/>
    <property type="project" value="UniProtKB-KW"/>
</dbReference>
<evidence type="ECO:0000256" key="5">
    <source>
        <dbReference type="ARBA" id="ARBA00022448"/>
    </source>
</evidence>
<keyword evidence="18" id="KW-0812">Transmembrane</keyword>
<evidence type="ECO:0000256" key="13">
    <source>
        <dbReference type="ARBA" id="ARBA00023136"/>
    </source>
</evidence>
<evidence type="ECO:0000256" key="14">
    <source>
        <dbReference type="ARBA" id="ARBA00024146"/>
    </source>
</evidence>
<evidence type="ECO:0000256" key="12">
    <source>
        <dbReference type="ARBA" id="ARBA00023055"/>
    </source>
</evidence>
<evidence type="ECO:0000256" key="15">
    <source>
        <dbReference type="ARBA" id="ARBA00024180"/>
    </source>
</evidence>
<gene>
    <name evidence="20" type="ORF">C8A01DRAFT_20580</name>
</gene>
<dbReference type="Pfam" id="PF00650">
    <property type="entry name" value="CRAL_TRIO"/>
    <property type="match status" value="1"/>
</dbReference>
<comment type="caution">
    <text evidence="20">The sequence shown here is derived from an EMBL/GenBank/DDBJ whole genome shotgun (WGS) entry which is preliminary data.</text>
</comment>
<keyword evidence="12 16" id="KW-0445">Lipid transport</keyword>
<keyword evidence="11" id="KW-0408">Iron</keyword>
<evidence type="ECO:0000256" key="10">
    <source>
        <dbReference type="ARBA" id="ARBA00022848"/>
    </source>
</evidence>
<comment type="function">
    <text evidence="15">Non-classical phosphatidylinositol (PtdIns) transfer protein (PITP), which exhibits PtdIns-binding/transfer activity in the absence of detectable PtdCho-binding/transfer activity. Regulates PtdIns(4,5)P2 homeostasis at the plasma membrane. Heme-binding protein that may play a role in organic oxidant-induced stress responses.</text>
</comment>
<evidence type="ECO:0000256" key="17">
    <source>
        <dbReference type="SAM" id="MobiDB-lite"/>
    </source>
</evidence>
<keyword evidence="8" id="KW-0479">Metal-binding</keyword>
<dbReference type="PANTHER" id="PTHR47669:SF1">
    <property type="entry name" value="PHOSPHATIDYLINOSITOL TRANSFER PROTEIN SFH5"/>
    <property type="match status" value="1"/>
</dbReference>
<keyword evidence="18" id="KW-1133">Transmembrane helix</keyword>
<protein>
    <recommendedName>
        <fullName evidence="4 16">Phosphatidylinositol transfer protein SFH5</fullName>
        <shortName evidence="16">PITP SFH5</shortName>
    </recommendedName>
</protein>
<feature type="compositionally biased region" description="Low complexity" evidence="17">
    <location>
        <begin position="109"/>
        <end position="124"/>
    </location>
</feature>
<evidence type="ECO:0000259" key="19">
    <source>
        <dbReference type="PROSITE" id="PS50191"/>
    </source>
</evidence>
<evidence type="ECO:0000256" key="9">
    <source>
        <dbReference type="ARBA" id="ARBA00022824"/>
    </source>
</evidence>
<evidence type="ECO:0000256" key="6">
    <source>
        <dbReference type="ARBA" id="ARBA00022490"/>
    </source>
</evidence>
<evidence type="ECO:0000256" key="11">
    <source>
        <dbReference type="ARBA" id="ARBA00023004"/>
    </source>
</evidence>
<feature type="compositionally biased region" description="Low complexity" evidence="17">
    <location>
        <begin position="132"/>
        <end position="164"/>
    </location>
</feature>
<evidence type="ECO:0000256" key="8">
    <source>
        <dbReference type="ARBA" id="ARBA00022723"/>
    </source>
</evidence>
<evidence type="ECO:0000256" key="2">
    <source>
        <dbReference type="ARBA" id="ARBA00004406"/>
    </source>
</evidence>
<dbReference type="InterPro" id="IPR036865">
    <property type="entry name" value="CRAL-TRIO_dom_sf"/>
</dbReference>
<dbReference type="GO" id="GO:0032541">
    <property type="term" value="C:cortical endoplasmic reticulum"/>
    <property type="evidence" value="ECO:0007669"/>
    <property type="project" value="TreeGrafter"/>
</dbReference>
<dbReference type="SMART" id="SM00516">
    <property type="entry name" value="SEC14"/>
    <property type="match status" value="1"/>
</dbReference>
<evidence type="ECO:0000256" key="4">
    <source>
        <dbReference type="ARBA" id="ARBA00018320"/>
    </source>
</evidence>
<comment type="subcellular location">
    <subcellularLocation>
        <location evidence="16">Cytoplasm</location>
    </subcellularLocation>
    <subcellularLocation>
        <location evidence="2 16">Endoplasmic reticulum membrane</location>
        <topology evidence="2 16">Peripheral membrane protein</topology>
    </subcellularLocation>
    <subcellularLocation>
        <location evidence="16">Microsome membrane</location>
        <topology evidence="16">Peripheral membrane protein</topology>
    </subcellularLocation>
</comment>
<evidence type="ECO:0000256" key="7">
    <source>
        <dbReference type="ARBA" id="ARBA00022617"/>
    </source>
</evidence>
<proteinExistence type="inferred from homology"/>
<sequence length="443" mass="47644">MSIGSYSCDESDGDASPAAHQLSCDDLAYGLDAQDCDHMAAIGMFAQGRNDYGDNGRVWIGADGPNTFIFINAAGVPITLIVWYKAPGDDAASFMNVRQPGTNPVKMSAAAAEQQQPAPTATAEVVPTPESANAPDTTGAAAAPEIPGAPAPTAEAEAEAPVPSEAKEPPAEATPIAQLWTAAKATGHPEVWGVTLADPESHVPTRIILQKYLNANDGDLDKAKDQLTKTLEWRAKTKPLELVKKTFSKAKFDGLGHVTKYLQDGSAEPEGKEVFTWNIYGGVKSIDETFGNLEEFLDWRVALMELALQELDISSATKAITADYDPYKIFQVHDYKSISFLRQSPQVKSASAETIKVFAQNYPELLKEKFFVNVPAIMGFVYAFMKLFVAPKTIKKFHPMSNGGNLAVEFGESKVVGLGERLPANYGGKGAELDEQGRGPLLE</sequence>
<keyword evidence="5 16" id="KW-0813">Transport</keyword>
<keyword evidence="7" id="KW-0349">Heme</keyword>
<organism evidence="20 21">
    <name type="scientific">Parachaetomium inaequale</name>
    <dbReference type="NCBI Taxonomy" id="2588326"/>
    <lineage>
        <taxon>Eukaryota</taxon>
        <taxon>Fungi</taxon>
        <taxon>Dikarya</taxon>
        <taxon>Ascomycota</taxon>
        <taxon>Pezizomycotina</taxon>
        <taxon>Sordariomycetes</taxon>
        <taxon>Sordariomycetidae</taxon>
        <taxon>Sordariales</taxon>
        <taxon>Chaetomiaceae</taxon>
        <taxon>Parachaetomium</taxon>
    </lineage>
</organism>
<keyword evidence="10 16" id="KW-0492">Microsome</keyword>
<keyword evidence="6 16" id="KW-0963">Cytoplasm</keyword>
<dbReference type="SUPFAM" id="SSF52087">
    <property type="entry name" value="CRAL/TRIO domain"/>
    <property type="match status" value="1"/>
</dbReference>
<reference evidence="21" key="1">
    <citation type="journal article" date="2023" name="Mol. Phylogenet. Evol.">
        <title>Genome-scale phylogeny and comparative genomics of the fungal order Sordariales.</title>
        <authorList>
            <person name="Hensen N."/>
            <person name="Bonometti L."/>
            <person name="Westerberg I."/>
            <person name="Brannstrom I.O."/>
            <person name="Guillou S."/>
            <person name="Cros-Aarteil S."/>
            <person name="Calhoun S."/>
            <person name="Haridas S."/>
            <person name="Kuo A."/>
            <person name="Mondo S."/>
            <person name="Pangilinan J."/>
            <person name="Riley R."/>
            <person name="LaButti K."/>
            <person name="Andreopoulos B."/>
            <person name="Lipzen A."/>
            <person name="Chen C."/>
            <person name="Yan M."/>
            <person name="Daum C."/>
            <person name="Ng V."/>
            <person name="Clum A."/>
            <person name="Steindorff A."/>
            <person name="Ohm R.A."/>
            <person name="Martin F."/>
            <person name="Silar P."/>
            <person name="Natvig D.O."/>
            <person name="Lalanne C."/>
            <person name="Gautier V."/>
            <person name="Ament-Velasquez S.L."/>
            <person name="Kruys A."/>
            <person name="Hutchinson M.I."/>
            <person name="Powell A.J."/>
            <person name="Barry K."/>
            <person name="Miller A.N."/>
            <person name="Grigoriev I.V."/>
            <person name="Debuchy R."/>
            <person name="Gladieux P."/>
            <person name="Hiltunen Thoren M."/>
            <person name="Johannesson H."/>
        </authorList>
    </citation>
    <scope>NUCLEOTIDE SEQUENCE [LARGE SCALE GENOMIC DNA]</scope>
    <source>
        <strain evidence="21">CBS 284.82</strain>
    </source>
</reference>
<comment type="similarity">
    <text evidence="3 16">Belongs to the SFH5 family.</text>
</comment>
<dbReference type="EMBL" id="MU854622">
    <property type="protein sequence ID" value="KAK4032334.1"/>
    <property type="molecule type" value="Genomic_DNA"/>
</dbReference>
<dbReference type="InterPro" id="IPR011074">
    <property type="entry name" value="CRAL/TRIO_N_dom"/>
</dbReference>
<evidence type="ECO:0000256" key="3">
    <source>
        <dbReference type="ARBA" id="ARBA00006667"/>
    </source>
</evidence>
<dbReference type="Proteomes" id="UP001303115">
    <property type="component" value="Unassembled WGS sequence"/>
</dbReference>